<dbReference type="InterPro" id="IPR002347">
    <property type="entry name" value="SDR_fam"/>
</dbReference>
<dbReference type="InterPro" id="IPR020904">
    <property type="entry name" value="Sc_DH/Rdtase_CS"/>
</dbReference>
<evidence type="ECO:0000259" key="5">
    <source>
        <dbReference type="SMART" id="SM00822"/>
    </source>
</evidence>
<dbReference type="PANTHER" id="PTHR43008:SF4">
    <property type="entry name" value="CHAIN DEHYDROGENASE, PUTATIVE (AFU_ORTHOLOGUE AFUA_4G08710)-RELATED"/>
    <property type="match status" value="1"/>
</dbReference>
<keyword evidence="2" id="KW-0560">Oxidoreductase</keyword>
<dbReference type="Pfam" id="PF00106">
    <property type="entry name" value="adh_short"/>
    <property type="match status" value="1"/>
</dbReference>
<evidence type="ECO:0000313" key="6">
    <source>
        <dbReference type="EMBL" id="SNS55883.1"/>
    </source>
</evidence>
<feature type="compositionally biased region" description="Basic residues" evidence="4">
    <location>
        <begin position="329"/>
        <end position="342"/>
    </location>
</feature>
<proteinExistence type="inferred from homology"/>
<dbReference type="FunFam" id="3.40.50.720:FF:000084">
    <property type="entry name" value="Short-chain dehydrogenase reductase"/>
    <property type="match status" value="1"/>
</dbReference>
<dbReference type="CDD" id="cd05233">
    <property type="entry name" value="SDR_c"/>
    <property type="match status" value="1"/>
</dbReference>
<dbReference type="InterPro" id="IPR057326">
    <property type="entry name" value="KR_dom"/>
</dbReference>
<evidence type="ECO:0000256" key="2">
    <source>
        <dbReference type="ARBA" id="ARBA00023002"/>
    </source>
</evidence>
<dbReference type="PRINTS" id="PR00080">
    <property type="entry name" value="SDRFAMILY"/>
</dbReference>
<evidence type="ECO:0000256" key="1">
    <source>
        <dbReference type="ARBA" id="ARBA00006484"/>
    </source>
</evidence>
<dbReference type="Proteomes" id="UP000198373">
    <property type="component" value="Unassembled WGS sequence"/>
</dbReference>
<dbReference type="SUPFAM" id="SSF51735">
    <property type="entry name" value="NAD(P)-binding Rossmann-fold domains"/>
    <property type="match status" value="1"/>
</dbReference>
<dbReference type="PROSITE" id="PS00061">
    <property type="entry name" value="ADH_SHORT"/>
    <property type="match status" value="1"/>
</dbReference>
<evidence type="ECO:0000256" key="3">
    <source>
        <dbReference type="RuleBase" id="RU000363"/>
    </source>
</evidence>
<dbReference type="InterPro" id="IPR036291">
    <property type="entry name" value="NAD(P)-bd_dom_sf"/>
</dbReference>
<dbReference type="SMART" id="SM00822">
    <property type="entry name" value="PKS_KR"/>
    <property type="match status" value="1"/>
</dbReference>
<reference evidence="7" key="1">
    <citation type="submission" date="2017-06" db="EMBL/GenBank/DDBJ databases">
        <authorList>
            <person name="Varghese N."/>
            <person name="Submissions S."/>
        </authorList>
    </citation>
    <scope>NUCLEOTIDE SEQUENCE [LARGE SCALE GENOMIC DNA]</scope>
    <source>
        <strain evidence="7">DSM 46839</strain>
    </source>
</reference>
<protein>
    <submittedName>
        <fullName evidence="6">NAD(P)-dependent dehydrogenase, short-chain alcohol dehydrogenase family</fullName>
    </submittedName>
</protein>
<evidence type="ECO:0000256" key="4">
    <source>
        <dbReference type="SAM" id="MobiDB-lite"/>
    </source>
</evidence>
<feature type="domain" description="Ketoreductase" evidence="5">
    <location>
        <begin position="7"/>
        <end position="196"/>
    </location>
</feature>
<feature type="compositionally biased region" description="Basic residues" evidence="4">
    <location>
        <begin position="284"/>
        <end position="295"/>
    </location>
</feature>
<organism evidence="6 7">
    <name type="scientific">Geodermatophilus pulveris</name>
    <dbReference type="NCBI Taxonomy" id="1564159"/>
    <lineage>
        <taxon>Bacteria</taxon>
        <taxon>Bacillati</taxon>
        <taxon>Actinomycetota</taxon>
        <taxon>Actinomycetes</taxon>
        <taxon>Geodermatophilales</taxon>
        <taxon>Geodermatophilaceae</taxon>
        <taxon>Geodermatophilus</taxon>
    </lineage>
</organism>
<feature type="compositionally biased region" description="Pro residues" evidence="4">
    <location>
        <begin position="318"/>
        <end position="328"/>
    </location>
</feature>
<evidence type="ECO:0000313" key="7">
    <source>
        <dbReference type="Proteomes" id="UP000198373"/>
    </source>
</evidence>
<keyword evidence="7" id="KW-1185">Reference proteome</keyword>
<feature type="compositionally biased region" description="Low complexity" evidence="4">
    <location>
        <begin position="301"/>
        <end position="311"/>
    </location>
</feature>
<name>A0A239FHX3_9ACTN</name>
<dbReference type="EMBL" id="FZOO01000005">
    <property type="protein sequence ID" value="SNS55883.1"/>
    <property type="molecule type" value="Genomic_DNA"/>
</dbReference>
<dbReference type="Gene3D" id="3.40.50.720">
    <property type="entry name" value="NAD(P)-binding Rossmann-like Domain"/>
    <property type="match status" value="1"/>
</dbReference>
<gene>
    <name evidence="6" type="ORF">SAMN06893096_10575</name>
</gene>
<feature type="compositionally biased region" description="Basic and acidic residues" evidence="4">
    <location>
        <begin position="271"/>
        <end position="283"/>
    </location>
</feature>
<comment type="similarity">
    <text evidence="1 3">Belongs to the short-chain dehydrogenases/reductases (SDR) family.</text>
</comment>
<accession>A0A239FHX3</accession>
<dbReference type="GO" id="GO:0050664">
    <property type="term" value="F:oxidoreductase activity, acting on NAD(P)H, oxygen as acceptor"/>
    <property type="evidence" value="ECO:0007669"/>
    <property type="project" value="TreeGrafter"/>
</dbReference>
<dbReference type="PRINTS" id="PR00081">
    <property type="entry name" value="GDHRDH"/>
</dbReference>
<dbReference type="AlphaFoldDB" id="A0A239FHX3"/>
<dbReference type="PANTHER" id="PTHR43008">
    <property type="entry name" value="BENZIL REDUCTASE"/>
    <property type="match status" value="1"/>
</dbReference>
<feature type="region of interest" description="Disordered" evidence="4">
    <location>
        <begin position="271"/>
        <end position="342"/>
    </location>
</feature>
<sequence length="342" mass="34810">MPGLAGRTAVVTGGSSGIGWAIARRLRADGARVLITGVDPDRLSAAAAALDGDPLPGDGASRAGAGVATEPVDVRRVEDLDRLAERVRTQLGGLDVLFANAGVTYAAPMGEVTPERFDDEVAINVRGTSSTVQRLAPLLRPGASVVLDTSCLDVLGGAGMSVYSATKAAVRSLARSLAAELKDAGVRVNAVAPGPVDTPLRGKFGLPDEQLAAMTGRTAGTVPLGRFADPATTRATCSGPSWSSTAAGRACDRPAAAGAMGTAAVRAAAVRADDGDRVRDQHAARPRHRRVHRGRVGGGVPVLVGGRLPDGAGRRPARPPPGRPPGPHPRGRSGPRPVARRA</sequence>